<organism evidence="3 4">
    <name type="scientific">Cyphellophora europaea (strain CBS 101466)</name>
    <name type="common">Phialophora europaea</name>
    <dbReference type="NCBI Taxonomy" id="1220924"/>
    <lineage>
        <taxon>Eukaryota</taxon>
        <taxon>Fungi</taxon>
        <taxon>Dikarya</taxon>
        <taxon>Ascomycota</taxon>
        <taxon>Pezizomycotina</taxon>
        <taxon>Eurotiomycetes</taxon>
        <taxon>Chaetothyriomycetidae</taxon>
        <taxon>Chaetothyriales</taxon>
        <taxon>Cyphellophoraceae</taxon>
        <taxon>Cyphellophora</taxon>
    </lineage>
</organism>
<keyword evidence="4" id="KW-1185">Reference proteome</keyword>
<dbReference type="OrthoDB" id="2506204at2759"/>
<feature type="compositionally biased region" description="Gly residues" evidence="1">
    <location>
        <begin position="726"/>
        <end position="743"/>
    </location>
</feature>
<dbReference type="VEuPathDB" id="FungiDB:HMPREF1541_10064"/>
<dbReference type="eggNOG" id="ENOG502QRXF">
    <property type="taxonomic scope" value="Eukaryota"/>
</dbReference>
<feature type="region of interest" description="Disordered" evidence="1">
    <location>
        <begin position="955"/>
        <end position="1003"/>
    </location>
</feature>
<dbReference type="EMBL" id="KB822713">
    <property type="protein sequence ID" value="ETN45187.1"/>
    <property type="molecule type" value="Genomic_DNA"/>
</dbReference>
<feature type="compositionally biased region" description="Low complexity" evidence="1">
    <location>
        <begin position="409"/>
        <end position="478"/>
    </location>
</feature>
<feature type="region of interest" description="Disordered" evidence="1">
    <location>
        <begin position="338"/>
        <end position="491"/>
    </location>
</feature>
<protein>
    <recommendedName>
        <fullName evidence="5">Het-C-domain-containing protein</fullName>
    </recommendedName>
</protein>
<proteinExistence type="predicted"/>
<evidence type="ECO:0008006" key="5">
    <source>
        <dbReference type="Google" id="ProtNLM"/>
    </source>
</evidence>
<feature type="compositionally biased region" description="Gly residues" evidence="1">
    <location>
        <begin position="962"/>
        <end position="1003"/>
    </location>
</feature>
<feature type="region of interest" description="Disordered" evidence="1">
    <location>
        <begin position="887"/>
        <end position="914"/>
    </location>
</feature>
<gene>
    <name evidence="3" type="ORF">HMPREF1541_10064</name>
</gene>
<feature type="region of interest" description="Disordered" evidence="1">
    <location>
        <begin position="839"/>
        <end position="872"/>
    </location>
</feature>
<reference evidence="3 4" key="1">
    <citation type="submission" date="2013-03" db="EMBL/GenBank/DDBJ databases">
        <title>The Genome Sequence of Phialophora europaea CBS 101466.</title>
        <authorList>
            <consortium name="The Broad Institute Genomics Platform"/>
            <person name="Cuomo C."/>
            <person name="de Hoog S."/>
            <person name="Gorbushina A."/>
            <person name="Walker B."/>
            <person name="Young S.K."/>
            <person name="Zeng Q."/>
            <person name="Gargeya S."/>
            <person name="Fitzgerald M."/>
            <person name="Haas B."/>
            <person name="Abouelleil A."/>
            <person name="Allen A.W."/>
            <person name="Alvarado L."/>
            <person name="Arachchi H.M."/>
            <person name="Berlin A.M."/>
            <person name="Chapman S.B."/>
            <person name="Gainer-Dewar J."/>
            <person name="Goldberg J."/>
            <person name="Griggs A."/>
            <person name="Gujja S."/>
            <person name="Hansen M."/>
            <person name="Howarth C."/>
            <person name="Imamovic A."/>
            <person name="Ireland A."/>
            <person name="Larimer J."/>
            <person name="McCowan C."/>
            <person name="Murphy C."/>
            <person name="Pearson M."/>
            <person name="Poon T.W."/>
            <person name="Priest M."/>
            <person name="Roberts A."/>
            <person name="Saif S."/>
            <person name="Shea T."/>
            <person name="Sisk P."/>
            <person name="Sykes S."/>
            <person name="Wortman J."/>
            <person name="Nusbaum C."/>
            <person name="Birren B."/>
        </authorList>
    </citation>
    <scope>NUCLEOTIDE SEQUENCE [LARGE SCALE GENOMIC DNA]</scope>
    <source>
        <strain evidence="3 4">CBS 101466</strain>
    </source>
</reference>
<feature type="region of interest" description="Disordered" evidence="1">
    <location>
        <begin position="717"/>
        <end position="801"/>
    </location>
</feature>
<feature type="compositionally biased region" description="Pro residues" evidence="1">
    <location>
        <begin position="904"/>
        <end position="913"/>
    </location>
</feature>
<sequence>MAFSFRYFLLLCLVVLVFASQAQAFGAGNIASISAIEGKNWRHGDIEDILKQVQCIRHHKWNSMMMKTDVNSNWLRDYSQAMDTGALKKAQPETIRVLVWLLSFLGFGYATAEFEVTRERLGVYRPEEHIDNPKDYNDNEDARKFDERLRAPVRDIELGIDMSTGMKNYIAAKGDWATSAAFVKWSFERSIHHGRQYCSGRGIFKGNDDELAEACRLLGQGLHTLEDFGAHTNYVELALRELGLHNVFPHVGERSMINVQGKHIFPLVTGTFGMIDFYHSVLGEATDHFTQSEISEMDNAMGMAETAAQSNNPLMTLVKLLSKVPGTKDLCDEAQRLQANSQRAREANRSAGVGESSRGMDDGYSSSRAGPGDWNQGYQQQGYNQGYQQPPQAHQQHSWGDPAYDQFIQSQQHGQSQQHNQWQQPPQQGGWQQPQQQWAGQQQSWQQPAELPAQTNWNQPPPTTQTQSTPAQPQQKPAGGASSADGKVDGGIDPGKIVQQIYPILAFRDKVVRAISSVIEKIPGLEALVERIVETLTVFILSLLAPIVRPLIEVLSKTLQTGSEGVIASNGKHQFDVWNDPSSTDPTHSMLSKDHFSNILNSPAGAVAAEILKFIAPRVLYAWEHPDVPVQQVLADVDVIFHHPALRNERIECHRNMFKVVQDWVHSRSDRGRGLDQLLSSQSVKDGKNHKAGVNDHNMVDHHTMNQQQMHNAASGANAGGIMSMLGGGGGGSSQHQQGGGGHQSSSSPFGMVGDLVGKYTGQSSGGHQSSSGGYGGGSSSSSHGNQSHHQGGGGGLGDMLHMAEKLPGVGGYAHKLNKFGLGGGSGSGGGGLASFLGGGGRRGLDDEPGSSRGGIDDREVGVGGQQTHLSGGYAGAGAGTYEGAGAGAGAGAGSVEQRSRSPSPMPLPPPPGYESYTGRGLEYDGQTAAPAAYGGGGGGEAAYGQQGGYGQGGYEQQTGYGQQGGYGQGQQGGYGQQTGYGQQGGYGQGGYGQGGYGQGQYY</sequence>
<keyword evidence="2" id="KW-0732">Signal</keyword>
<dbReference type="PANTHER" id="PTHR14905:SF7">
    <property type="entry name" value="VON WILLEBRAND FACTOR A DOMAIN-CONTAINING PROTEIN 7"/>
    <property type="match status" value="1"/>
</dbReference>
<feature type="signal peptide" evidence="2">
    <location>
        <begin position="1"/>
        <end position="24"/>
    </location>
</feature>
<feature type="compositionally biased region" description="Low complexity" evidence="1">
    <location>
        <begin position="375"/>
        <end position="397"/>
    </location>
</feature>
<name>W2S933_CYPE1</name>
<dbReference type="GeneID" id="19977403"/>
<evidence type="ECO:0000256" key="1">
    <source>
        <dbReference type="SAM" id="MobiDB-lite"/>
    </source>
</evidence>
<feature type="chain" id="PRO_5004825054" description="Het-C-domain-containing protein" evidence="2">
    <location>
        <begin position="25"/>
        <end position="1003"/>
    </location>
</feature>
<dbReference type="InterPro" id="IPR052577">
    <property type="entry name" value="VWA7"/>
</dbReference>
<evidence type="ECO:0000256" key="2">
    <source>
        <dbReference type="SAM" id="SignalP"/>
    </source>
</evidence>
<dbReference type="Proteomes" id="UP000030752">
    <property type="component" value="Unassembled WGS sequence"/>
</dbReference>
<dbReference type="Pfam" id="PF07217">
    <property type="entry name" value="Het-C"/>
    <property type="match status" value="1"/>
</dbReference>
<evidence type="ECO:0000313" key="3">
    <source>
        <dbReference type="EMBL" id="ETN45187.1"/>
    </source>
</evidence>
<feature type="compositionally biased region" description="Low complexity" evidence="1">
    <location>
        <begin position="780"/>
        <end position="790"/>
    </location>
</feature>
<accession>W2S933</accession>
<feature type="compositionally biased region" description="Low complexity" evidence="1">
    <location>
        <begin position="762"/>
        <end position="772"/>
    </location>
</feature>
<evidence type="ECO:0000313" key="4">
    <source>
        <dbReference type="Proteomes" id="UP000030752"/>
    </source>
</evidence>
<dbReference type="PANTHER" id="PTHR14905">
    <property type="entry name" value="NG37"/>
    <property type="match status" value="1"/>
</dbReference>
<dbReference type="AlphaFoldDB" id="W2S933"/>
<dbReference type="RefSeq" id="XP_008712957.1">
    <property type="nucleotide sequence ID" value="XM_008714735.1"/>
</dbReference>
<dbReference type="InterPro" id="IPR010816">
    <property type="entry name" value="Het-C"/>
</dbReference>
<dbReference type="HOGENOM" id="CLU_010063_0_0_1"/>
<dbReference type="STRING" id="1220924.W2S933"/>
<dbReference type="InParanoid" id="W2S933"/>